<feature type="compositionally biased region" description="Basic and acidic residues" evidence="1">
    <location>
        <begin position="201"/>
        <end position="224"/>
    </location>
</feature>
<keyword evidence="3" id="KW-1185">Reference proteome</keyword>
<feature type="region of interest" description="Disordered" evidence="1">
    <location>
        <begin position="189"/>
        <end position="242"/>
    </location>
</feature>
<dbReference type="PANTHER" id="PTHR47331:SF1">
    <property type="entry name" value="GAG-LIKE PROTEIN"/>
    <property type="match status" value="1"/>
</dbReference>
<evidence type="ECO:0000313" key="3">
    <source>
        <dbReference type="Proteomes" id="UP001152795"/>
    </source>
</evidence>
<dbReference type="Proteomes" id="UP001152795">
    <property type="component" value="Unassembled WGS sequence"/>
</dbReference>
<feature type="region of interest" description="Disordered" evidence="1">
    <location>
        <begin position="113"/>
        <end position="134"/>
    </location>
</feature>
<dbReference type="PANTHER" id="PTHR47331">
    <property type="entry name" value="PHD-TYPE DOMAIN-CONTAINING PROTEIN"/>
    <property type="match status" value="1"/>
</dbReference>
<organism evidence="2 3">
    <name type="scientific">Paramuricea clavata</name>
    <name type="common">Red gorgonian</name>
    <name type="synonym">Violescent sea-whip</name>
    <dbReference type="NCBI Taxonomy" id="317549"/>
    <lineage>
        <taxon>Eukaryota</taxon>
        <taxon>Metazoa</taxon>
        <taxon>Cnidaria</taxon>
        <taxon>Anthozoa</taxon>
        <taxon>Octocorallia</taxon>
        <taxon>Malacalcyonacea</taxon>
        <taxon>Plexauridae</taxon>
        <taxon>Paramuricea</taxon>
    </lineage>
</organism>
<dbReference type="AlphaFoldDB" id="A0A6S7FYD4"/>
<protein>
    <submittedName>
        <fullName evidence="2">Uncharacterized protein</fullName>
    </submittedName>
</protein>
<proteinExistence type="predicted"/>
<dbReference type="EMBL" id="CACRXK020000748">
    <property type="protein sequence ID" value="CAB3984505.1"/>
    <property type="molecule type" value="Genomic_DNA"/>
</dbReference>
<accession>A0A6S7FYD4</accession>
<gene>
    <name evidence="2" type="ORF">PACLA_8A057768</name>
</gene>
<evidence type="ECO:0000313" key="2">
    <source>
        <dbReference type="EMBL" id="CAB3984505.1"/>
    </source>
</evidence>
<evidence type="ECO:0000256" key="1">
    <source>
        <dbReference type="SAM" id="MobiDB-lite"/>
    </source>
</evidence>
<name>A0A6S7FYD4_PARCT</name>
<comment type="caution">
    <text evidence="2">The sequence shown here is derived from an EMBL/GenBank/DDBJ whole genome shotgun (WGS) entry which is preliminary data.</text>
</comment>
<reference evidence="2" key="1">
    <citation type="submission" date="2020-04" db="EMBL/GenBank/DDBJ databases">
        <authorList>
            <person name="Alioto T."/>
            <person name="Alioto T."/>
            <person name="Gomez Garrido J."/>
        </authorList>
    </citation>
    <scope>NUCLEOTIDE SEQUENCE</scope>
    <source>
        <strain evidence="2">A484AB</strain>
    </source>
</reference>
<sequence>MFGQIHIVAASHIDEITGGGPTKENKNERLMQLTRDMENCEMKLNKLGYQADINSRSNMSVPRRHETQEIGKGKLANTEYGRLISARYNKEKEFGKRPRWGRNVSTYLSHGSNTVIKEHSGDHSRQGNPTGRPKCIFFDRDGHTIEKCFNFQGKPYEERKRIVNTRRLFNLCLSKGHFASNCKRSRGSFVPGCGKRHHPMLHPEETTKDRKKDVSENQNEERKLGSPASPTGNVQNDHCGAI</sequence>
<feature type="compositionally biased region" description="Basic and acidic residues" evidence="1">
    <location>
        <begin position="116"/>
        <end position="125"/>
    </location>
</feature>